<evidence type="ECO:0000313" key="2">
    <source>
        <dbReference type="Proteomes" id="UP001331761"/>
    </source>
</evidence>
<name>A0AAN8G854_TRICO</name>
<dbReference type="EMBL" id="WIXE01008967">
    <property type="protein sequence ID" value="KAK5978833.1"/>
    <property type="molecule type" value="Genomic_DNA"/>
</dbReference>
<reference evidence="1 2" key="1">
    <citation type="submission" date="2019-10" db="EMBL/GenBank/DDBJ databases">
        <title>Assembly and Annotation for the nematode Trichostrongylus colubriformis.</title>
        <authorList>
            <person name="Martin J."/>
        </authorList>
    </citation>
    <scope>NUCLEOTIDE SEQUENCE [LARGE SCALE GENOMIC DNA]</scope>
    <source>
        <strain evidence="1">G859</strain>
        <tissue evidence="1">Whole worm</tissue>
    </source>
</reference>
<dbReference type="AlphaFoldDB" id="A0AAN8G854"/>
<protein>
    <submittedName>
        <fullName evidence="1">Uncharacterized protein</fullName>
    </submittedName>
</protein>
<accession>A0AAN8G854</accession>
<sequence length="38" mass="4640">MFKFSTLGRFQKKLKRNMGPKRVCRSHEKIPKVTMMIW</sequence>
<gene>
    <name evidence="1" type="ORF">GCK32_007081</name>
</gene>
<comment type="caution">
    <text evidence="1">The sequence shown here is derived from an EMBL/GenBank/DDBJ whole genome shotgun (WGS) entry which is preliminary data.</text>
</comment>
<keyword evidence="2" id="KW-1185">Reference proteome</keyword>
<organism evidence="1 2">
    <name type="scientific">Trichostrongylus colubriformis</name>
    <name type="common">Black scour worm</name>
    <dbReference type="NCBI Taxonomy" id="6319"/>
    <lineage>
        <taxon>Eukaryota</taxon>
        <taxon>Metazoa</taxon>
        <taxon>Ecdysozoa</taxon>
        <taxon>Nematoda</taxon>
        <taxon>Chromadorea</taxon>
        <taxon>Rhabditida</taxon>
        <taxon>Rhabditina</taxon>
        <taxon>Rhabditomorpha</taxon>
        <taxon>Strongyloidea</taxon>
        <taxon>Trichostrongylidae</taxon>
        <taxon>Trichostrongylus</taxon>
    </lineage>
</organism>
<evidence type="ECO:0000313" key="1">
    <source>
        <dbReference type="EMBL" id="KAK5978833.1"/>
    </source>
</evidence>
<dbReference type="Proteomes" id="UP001331761">
    <property type="component" value="Unassembled WGS sequence"/>
</dbReference>
<proteinExistence type="predicted"/>